<feature type="transmembrane region" description="Helical" evidence="1">
    <location>
        <begin position="50"/>
        <end position="69"/>
    </location>
</feature>
<name>S2LHT9_LITA3</name>
<feature type="transmembrane region" description="Helical" evidence="1">
    <location>
        <begin position="299"/>
        <end position="316"/>
    </location>
</feature>
<keyword evidence="1" id="KW-0812">Transmembrane</keyword>
<gene>
    <name evidence="2" type="ORF">L861_02590</name>
</gene>
<feature type="transmembrane region" description="Helical" evidence="1">
    <location>
        <begin position="166"/>
        <end position="186"/>
    </location>
</feature>
<comment type="caution">
    <text evidence="2">The sequence shown here is derived from an EMBL/GenBank/DDBJ whole genome shotgun (WGS) entry which is preliminary data.</text>
</comment>
<dbReference type="AlphaFoldDB" id="S2LHT9"/>
<keyword evidence="1" id="KW-1133">Transmembrane helix</keyword>
<dbReference type="eggNOG" id="COG1807">
    <property type="taxonomic scope" value="Bacteria"/>
</dbReference>
<sequence>MVGFLFRVALIVLDHNDIFNPPGGNADALVFTRRAFEWSLLDWPNLLATFNYKASYVYSTIGAIFFKAFGAHNLVLPSLNFLAGMIVIFLAASMTYDLWGRKPAIISAYIMALFPFAAFNSVIALREEFSILVFLIGLFFFLKWVSGKGFGWICIAFLFFPMAVMIHPGWIGAIVGVALYLTYFSIKLILSSVKGAVANRRNISKLFSSIAVLVISLTFIAGSGGISLAKGITIGGENEEENVAGLIESRFEQDPLGGSAYPGFVATGNPYTQPWLIPMRVIYFMFSPFPWDIRSPRQALGMAAMLMYSFLAWRLYKGWPLVKKKDECIALLLIFGALVFIFSIGVTNIGTAIRHRTKFLGLFVILAASSFSTLKIRFRRL</sequence>
<reference evidence="2 3" key="1">
    <citation type="journal article" date="2013" name="Genome Announc.">
        <title>Draft genome sequence of the moderately halophilic gammaproteobacterium Halomonas anticariensis FP35.</title>
        <authorList>
            <person name="Tahrioui A."/>
            <person name="Quesada E."/>
            <person name="Llamas I."/>
        </authorList>
    </citation>
    <scope>NUCLEOTIDE SEQUENCE [LARGE SCALE GENOMIC DNA]</scope>
    <source>
        <strain evidence="3">DSM 16096 / CECT 5854 / LMG 22089 / FP35</strain>
    </source>
</reference>
<dbReference type="PATRIC" id="fig|1121939.11.peg.479"/>
<evidence type="ECO:0000313" key="3">
    <source>
        <dbReference type="Proteomes" id="UP000014463"/>
    </source>
</evidence>
<evidence type="ECO:0008006" key="4">
    <source>
        <dbReference type="Google" id="ProtNLM"/>
    </source>
</evidence>
<feature type="transmembrane region" description="Helical" evidence="1">
    <location>
        <begin position="105"/>
        <end position="125"/>
    </location>
</feature>
<protein>
    <recommendedName>
        <fullName evidence="4">Glycosyltransferase RgtA/B/C/D-like domain-containing protein</fullName>
    </recommendedName>
</protein>
<feature type="transmembrane region" description="Helical" evidence="1">
    <location>
        <begin position="81"/>
        <end position="99"/>
    </location>
</feature>
<accession>S2LHT9</accession>
<feature type="transmembrane region" description="Helical" evidence="1">
    <location>
        <begin position="328"/>
        <end position="353"/>
    </location>
</feature>
<dbReference type="STRING" id="1121939.L861_02590"/>
<proteinExistence type="predicted"/>
<feature type="transmembrane region" description="Helical" evidence="1">
    <location>
        <begin position="206"/>
        <end position="229"/>
    </location>
</feature>
<evidence type="ECO:0000313" key="2">
    <source>
        <dbReference type="EMBL" id="EPC04221.1"/>
    </source>
</evidence>
<organism evidence="2 3">
    <name type="scientific">Litchfieldella anticariensis (strain DSM 16096 / CECT 5854 / CIP 108499 / LMG 22089 / FP35)</name>
    <name type="common">Halomonas anticariensis</name>
    <dbReference type="NCBI Taxonomy" id="1121939"/>
    <lineage>
        <taxon>Bacteria</taxon>
        <taxon>Pseudomonadati</taxon>
        <taxon>Pseudomonadota</taxon>
        <taxon>Gammaproteobacteria</taxon>
        <taxon>Oceanospirillales</taxon>
        <taxon>Halomonadaceae</taxon>
        <taxon>Litchfieldella</taxon>
    </lineage>
</organism>
<dbReference type="Proteomes" id="UP000014463">
    <property type="component" value="Unassembled WGS sequence"/>
</dbReference>
<keyword evidence="1" id="KW-0472">Membrane</keyword>
<feature type="transmembrane region" description="Helical" evidence="1">
    <location>
        <begin position="359"/>
        <end position="378"/>
    </location>
</feature>
<feature type="transmembrane region" description="Helical" evidence="1">
    <location>
        <begin position="132"/>
        <end position="160"/>
    </location>
</feature>
<dbReference type="EMBL" id="ASTJ01000011">
    <property type="protein sequence ID" value="EPC04221.1"/>
    <property type="molecule type" value="Genomic_DNA"/>
</dbReference>
<evidence type="ECO:0000256" key="1">
    <source>
        <dbReference type="SAM" id="Phobius"/>
    </source>
</evidence>
<keyword evidence="3" id="KW-1185">Reference proteome</keyword>